<dbReference type="InterPro" id="IPR000847">
    <property type="entry name" value="LysR_HTH_N"/>
</dbReference>
<reference evidence="6" key="1">
    <citation type="submission" date="2022-05" db="EMBL/GenBank/DDBJ databases">
        <title>Schlegelella sp. nov., isolated from mangrove soil.</title>
        <authorList>
            <person name="Liu Y."/>
            <person name="Ge X."/>
            <person name="Liu W."/>
        </authorList>
    </citation>
    <scope>NUCLEOTIDE SEQUENCE</scope>
    <source>
        <strain evidence="6">S2-27</strain>
    </source>
</reference>
<keyword evidence="4" id="KW-0804">Transcription</keyword>
<evidence type="ECO:0000256" key="3">
    <source>
        <dbReference type="ARBA" id="ARBA00023125"/>
    </source>
</evidence>
<protein>
    <submittedName>
        <fullName evidence="6">LysR family transcriptional regulator</fullName>
    </submittedName>
</protein>
<proteinExistence type="inferred from homology"/>
<evidence type="ECO:0000259" key="5">
    <source>
        <dbReference type="PROSITE" id="PS50931"/>
    </source>
</evidence>
<dbReference type="SUPFAM" id="SSF46785">
    <property type="entry name" value="Winged helix' DNA-binding domain"/>
    <property type="match status" value="1"/>
</dbReference>
<evidence type="ECO:0000256" key="2">
    <source>
        <dbReference type="ARBA" id="ARBA00023015"/>
    </source>
</evidence>
<keyword evidence="7" id="KW-1185">Reference proteome</keyword>
<dbReference type="Gene3D" id="1.10.10.10">
    <property type="entry name" value="Winged helix-like DNA-binding domain superfamily/Winged helix DNA-binding domain"/>
    <property type="match status" value="1"/>
</dbReference>
<dbReference type="InterPro" id="IPR036388">
    <property type="entry name" value="WH-like_DNA-bd_sf"/>
</dbReference>
<comment type="similarity">
    <text evidence="1">Belongs to the LysR transcriptional regulatory family.</text>
</comment>
<evidence type="ECO:0000256" key="4">
    <source>
        <dbReference type="ARBA" id="ARBA00023163"/>
    </source>
</evidence>
<sequence length="320" mass="35640">MRLDLFSLHLFADIVDTHSINQGAKRNNIAVSAASKRIADLEHLFGTNLLHRHARGVLPTDAGETLHMRIKQTLGDLQQLMVEMSEFAKGVRGQVRVYSNLTAMIHCLPGDLAAFVDEHRNVRVDLEEHSTLPTLEALQRGSADVGIVAPVVPYPDELHYWHYETVKHVVVVHPTHPLAARQSLSFPETLAYDYIGLEARGGWDLLLTQMARACGASVKVRVRVNGFEAACRMVEANLGLAIVPTTTAEIYAASLGLRTLLLNEMWASVPLHVCFRDLKTLPVSARLLVKHLTARKPDAPMQVMRWWETRNRPVHSAPAD</sequence>
<comment type="caution">
    <text evidence="6">The sequence shown here is derived from an EMBL/GenBank/DDBJ whole genome shotgun (WGS) entry which is preliminary data.</text>
</comment>
<evidence type="ECO:0000313" key="6">
    <source>
        <dbReference type="EMBL" id="MCM5681968.1"/>
    </source>
</evidence>
<name>A0ABT0YT90_9BURK</name>
<dbReference type="PANTHER" id="PTHR30419">
    <property type="entry name" value="HTH-TYPE TRANSCRIPTIONAL REGULATOR YBHD"/>
    <property type="match status" value="1"/>
</dbReference>
<dbReference type="InterPro" id="IPR005119">
    <property type="entry name" value="LysR_subst-bd"/>
</dbReference>
<keyword evidence="2" id="KW-0805">Transcription regulation</keyword>
<dbReference type="Proteomes" id="UP001165541">
    <property type="component" value="Unassembled WGS sequence"/>
</dbReference>
<dbReference type="InterPro" id="IPR050950">
    <property type="entry name" value="HTH-type_LysR_regulators"/>
</dbReference>
<evidence type="ECO:0000313" key="7">
    <source>
        <dbReference type="Proteomes" id="UP001165541"/>
    </source>
</evidence>
<dbReference type="Pfam" id="PF00126">
    <property type="entry name" value="HTH_1"/>
    <property type="match status" value="1"/>
</dbReference>
<dbReference type="SUPFAM" id="SSF53850">
    <property type="entry name" value="Periplasmic binding protein-like II"/>
    <property type="match status" value="1"/>
</dbReference>
<dbReference type="Pfam" id="PF03466">
    <property type="entry name" value="LysR_substrate"/>
    <property type="match status" value="1"/>
</dbReference>
<feature type="domain" description="HTH lysR-type" evidence="5">
    <location>
        <begin position="1"/>
        <end position="60"/>
    </location>
</feature>
<evidence type="ECO:0000256" key="1">
    <source>
        <dbReference type="ARBA" id="ARBA00009437"/>
    </source>
</evidence>
<gene>
    <name evidence="6" type="ORF">M8A51_20770</name>
</gene>
<dbReference type="PROSITE" id="PS50931">
    <property type="entry name" value="HTH_LYSR"/>
    <property type="match status" value="1"/>
</dbReference>
<dbReference type="InterPro" id="IPR036390">
    <property type="entry name" value="WH_DNA-bd_sf"/>
</dbReference>
<dbReference type="EMBL" id="JAMKFE010000015">
    <property type="protein sequence ID" value="MCM5681968.1"/>
    <property type="molecule type" value="Genomic_DNA"/>
</dbReference>
<dbReference type="Gene3D" id="3.40.190.290">
    <property type="match status" value="1"/>
</dbReference>
<accession>A0ABT0YT90</accession>
<organism evidence="6 7">
    <name type="scientific">Caldimonas mangrovi</name>
    <dbReference type="NCBI Taxonomy" id="2944811"/>
    <lineage>
        <taxon>Bacteria</taxon>
        <taxon>Pseudomonadati</taxon>
        <taxon>Pseudomonadota</taxon>
        <taxon>Betaproteobacteria</taxon>
        <taxon>Burkholderiales</taxon>
        <taxon>Sphaerotilaceae</taxon>
        <taxon>Caldimonas</taxon>
    </lineage>
</organism>
<keyword evidence="3" id="KW-0238">DNA-binding</keyword>
<dbReference type="PANTHER" id="PTHR30419:SF2">
    <property type="entry name" value="LYSR FAMILY TRANSCRIPTIONAL REGULATOR"/>
    <property type="match status" value="1"/>
</dbReference>